<dbReference type="InterPro" id="IPR007267">
    <property type="entry name" value="GtrA_DPMS_TM"/>
</dbReference>
<dbReference type="Gene3D" id="3.90.550.10">
    <property type="entry name" value="Spore Coat Polysaccharide Biosynthesis Protein SpsA, Chain A"/>
    <property type="match status" value="1"/>
</dbReference>
<dbReference type="CDD" id="cd06442">
    <property type="entry name" value="DPM1_like"/>
    <property type="match status" value="1"/>
</dbReference>
<feature type="transmembrane region" description="Helical" evidence="8">
    <location>
        <begin position="276"/>
        <end position="298"/>
    </location>
</feature>
<keyword evidence="5 8" id="KW-0812">Transmembrane</keyword>
<dbReference type="EMBL" id="JAJIRN010000014">
    <property type="protein sequence ID" value="MCV2371343.1"/>
    <property type="molecule type" value="Genomic_DNA"/>
</dbReference>
<evidence type="ECO:0000256" key="2">
    <source>
        <dbReference type="ARBA" id="ARBA00006739"/>
    </source>
</evidence>
<comment type="caution">
    <text evidence="11">The sequence shown here is derived from an EMBL/GenBank/DDBJ whole genome shotgun (WGS) entry which is preliminary data.</text>
</comment>
<evidence type="ECO:0000256" key="3">
    <source>
        <dbReference type="ARBA" id="ARBA00022676"/>
    </source>
</evidence>
<gene>
    <name evidence="11" type="ORF">LNV07_24905</name>
</gene>
<accession>A0ABT2YMP8</accession>
<dbReference type="Pfam" id="PF04138">
    <property type="entry name" value="GtrA_DPMS_TM"/>
    <property type="match status" value="1"/>
</dbReference>
<protein>
    <submittedName>
        <fullName evidence="11">Glycosyltransferase family 2 protein</fullName>
    </submittedName>
</protein>
<dbReference type="PANTHER" id="PTHR43398:SF1">
    <property type="entry name" value="DOLICHOL-PHOSPHATE MANNOSYLTRANSFERASE SUBUNIT 1"/>
    <property type="match status" value="1"/>
</dbReference>
<evidence type="ECO:0000259" key="10">
    <source>
        <dbReference type="Pfam" id="PF04138"/>
    </source>
</evidence>
<evidence type="ECO:0000256" key="7">
    <source>
        <dbReference type="ARBA" id="ARBA00023136"/>
    </source>
</evidence>
<evidence type="ECO:0000256" key="1">
    <source>
        <dbReference type="ARBA" id="ARBA00004141"/>
    </source>
</evidence>
<name>A0ABT2YMP8_9BURK</name>
<evidence type="ECO:0000259" key="9">
    <source>
        <dbReference type="Pfam" id="PF00535"/>
    </source>
</evidence>
<dbReference type="InterPro" id="IPR029044">
    <property type="entry name" value="Nucleotide-diphossugar_trans"/>
</dbReference>
<organism evidence="11 12">
    <name type="scientific">Roseateles oligotrophus</name>
    <dbReference type="NCBI Taxonomy" id="1769250"/>
    <lineage>
        <taxon>Bacteria</taxon>
        <taxon>Pseudomonadati</taxon>
        <taxon>Pseudomonadota</taxon>
        <taxon>Betaproteobacteria</taxon>
        <taxon>Burkholderiales</taxon>
        <taxon>Sphaerotilaceae</taxon>
        <taxon>Roseateles</taxon>
    </lineage>
</organism>
<keyword evidence="3" id="KW-0328">Glycosyltransferase</keyword>
<feature type="transmembrane region" description="Helical" evidence="8">
    <location>
        <begin position="371"/>
        <end position="395"/>
    </location>
</feature>
<comment type="similarity">
    <text evidence="2">Belongs to the glycosyltransferase 2 family.</text>
</comment>
<feature type="transmembrane region" description="Helical" evidence="8">
    <location>
        <begin position="339"/>
        <end position="365"/>
    </location>
</feature>
<dbReference type="Pfam" id="PF00535">
    <property type="entry name" value="Glycos_transf_2"/>
    <property type="match status" value="1"/>
</dbReference>
<keyword evidence="12" id="KW-1185">Reference proteome</keyword>
<comment type="subcellular location">
    <subcellularLocation>
        <location evidence="1">Membrane</location>
        <topology evidence="1">Multi-pass membrane protein</topology>
    </subcellularLocation>
</comment>
<proteinExistence type="inferred from homology"/>
<dbReference type="InterPro" id="IPR001173">
    <property type="entry name" value="Glyco_trans_2-like"/>
</dbReference>
<dbReference type="InterPro" id="IPR039528">
    <property type="entry name" value="DPM1-like"/>
</dbReference>
<evidence type="ECO:0000256" key="6">
    <source>
        <dbReference type="ARBA" id="ARBA00022989"/>
    </source>
</evidence>
<evidence type="ECO:0000313" key="11">
    <source>
        <dbReference type="EMBL" id="MCV2371343.1"/>
    </source>
</evidence>
<sequence length="400" mass="43753">MPALARESLAGEARTDAQSEQHSALAAPVLIEQSPSNGAPLLSVIVPTFNERGNLYELVRRLAIQLQEIAWEVIFVDDDSPDGTAELARAMARANPHVRCLQRLGRRGLSSACVEGVMSSSAPYVLIMDGDLQHDESILPRMLQALVSGEADVAIGSRYIDGGGIGQWDDGRAMISRFATRLSHLVVPPDLKDPMSGFFMMRREVFLARARALSAMGFKILVDLFASGRKPLRFVEIPYQFRNRQQGESKLDNQAAWDYLMLLLDKLVGHLLPVRFIAFAGIGALGLAVHLLILGALFKSESLAFQSAQASATLLAMSFNFTVNNLLTYRDRRLQGFGWWRGLASFMLACSIGAIANVGIASYVFDAKGQWLLAALAGVVVGAVWNYAVTSVYTWGKPRH</sequence>
<evidence type="ECO:0000256" key="5">
    <source>
        <dbReference type="ARBA" id="ARBA00022692"/>
    </source>
</evidence>
<dbReference type="RefSeq" id="WP_263573920.1">
    <property type="nucleotide sequence ID" value="NZ_JAJIRN010000014.1"/>
</dbReference>
<dbReference type="SUPFAM" id="SSF53448">
    <property type="entry name" value="Nucleotide-diphospho-sugar transferases"/>
    <property type="match status" value="1"/>
</dbReference>
<evidence type="ECO:0000313" key="12">
    <source>
        <dbReference type="Proteomes" id="UP001209701"/>
    </source>
</evidence>
<feature type="domain" description="GtrA/DPMS transmembrane" evidence="10">
    <location>
        <begin position="279"/>
        <end position="395"/>
    </location>
</feature>
<feature type="domain" description="Glycosyltransferase 2-like" evidence="9">
    <location>
        <begin position="43"/>
        <end position="206"/>
    </location>
</feature>
<dbReference type="Proteomes" id="UP001209701">
    <property type="component" value="Unassembled WGS sequence"/>
</dbReference>
<dbReference type="PANTHER" id="PTHR43398">
    <property type="entry name" value="DOLICHOL-PHOSPHATE MANNOSYLTRANSFERASE SUBUNIT 1"/>
    <property type="match status" value="1"/>
</dbReference>
<keyword evidence="6 8" id="KW-1133">Transmembrane helix</keyword>
<reference evidence="11 12" key="1">
    <citation type="submission" date="2021-11" db="EMBL/GenBank/DDBJ databases">
        <authorList>
            <person name="Liang Q."/>
            <person name="Mou H."/>
            <person name="Liu Z."/>
        </authorList>
    </citation>
    <scope>NUCLEOTIDE SEQUENCE [LARGE SCALE GENOMIC DNA]</scope>
    <source>
        <strain evidence="11 12">CHU3</strain>
    </source>
</reference>
<evidence type="ECO:0000256" key="8">
    <source>
        <dbReference type="SAM" id="Phobius"/>
    </source>
</evidence>
<keyword evidence="4" id="KW-0808">Transferase</keyword>
<evidence type="ECO:0000256" key="4">
    <source>
        <dbReference type="ARBA" id="ARBA00022679"/>
    </source>
</evidence>
<keyword evidence="7 8" id="KW-0472">Membrane</keyword>